<protein>
    <submittedName>
        <fullName evidence="7">NnrU family protein</fullName>
    </submittedName>
</protein>
<feature type="transmembrane region" description="Helical" evidence="5">
    <location>
        <begin position="182"/>
        <end position="204"/>
    </location>
</feature>
<feature type="transmembrane region" description="Helical" evidence="5">
    <location>
        <begin position="45"/>
        <end position="63"/>
    </location>
</feature>
<evidence type="ECO:0000259" key="6">
    <source>
        <dbReference type="Pfam" id="PF07298"/>
    </source>
</evidence>
<feature type="domain" description="NnrU" evidence="6">
    <location>
        <begin position="9"/>
        <end position="213"/>
    </location>
</feature>
<accession>A0ABT4LKV2</accession>
<dbReference type="RefSeq" id="WP_269423895.1">
    <property type="nucleotide sequence ID" value="NZ_JAPWGY010000004.1"/>
</dbReference>
<evidence type="ECO:0000313" key="8">
    <source>
        <dbReference type="Proteomes" id="UP001069802"/>
    </source>
</evidence>
<comment type="subcellular location">
    <subcellularLocation>
        <location evidence="1">Membrane</location>
        <topology evidence="1">Multi-pass membrane protein</topology>
    </subcellularLocation>
</comment>
<dbReference type="Proteomes" id="UP001069802">
    <property type="component" value="Unassembled WGS sequence"/>
</dbReference>
<name>A0ABT4LKV2_9PROT</name>
<gene>
    <name evidence="7" type="ORF">O4H49_13160</name>
</gene>
<evidence type="ECO:0000256" key="4">
    <source>
        <dbReference type="ARBA" id="ARBA00023136"/>
    </source>
</evidence>
<evidence type="ECO:0000256" key="3">
    <source>
        <dbReference type="ARBA" id="ARBA00022989"/>
    </source>
</evidence>
<dbReference type="Pfam" id="PF07298">
    <property type="entry name" value="NnrU"/>
    <property type="match status" value="1"/>
</dbReference>
<evidence type="ECO:0000313" key="7">
    <source>
        <dbReference type="EMBL" id="MCZ4281733.1"/>
    </source>
</evidence>
<keyword evidence="2 5" id="KW-0812">Transmembrane</keyword>
<evidence type="ECO:0000256" key="2">
    <source>
        <dbReference type="ARBA" id="ARBA00022692"/>
    </source>
</evidence>
<keyword evidence="4 5" id="KW-0472">Membrane</keyword>
<sequence length="220" mass="23737">MAEQMGTVMLIGGLLVFALLHLATASRSLRSVLARRLGEGPYKGVFALLSLISFAVALHGYAVSDFQEYWQSGRIAILLQSFLIMPLALILLVSSYVSRGTQRLTRHPMLSGVALACFGHLLVNGDQAAVLLFGGLGGYSILAMFWSDYQRRHSSEERDRLFLSQTGYLPGLARLKLQPDDVLPRLGIMGPAIGFVVYGLALSYHGQLIGVSPLASLGSG</sequence>
<evidence type="ECO:0000256" key="5">
    <source>
        <dbReference type="SAM" id="Phobius"/>
    </source>
</evidence>
<dbReference type="EMBL" id="JAPWGY010000004">
    <property type="protein sequence ID" value="MCZ4281733.1"/>
    <property type="molecule type" value="Genomic_DNA"/>
</dbReference>
<reference evidence="7" key="1">
    <citation type="submission" date="2022-12" db="EMBL/GenBank/DDBJ databases">
        <title>Bacterial isolates from different developmental stages of Nematostella vectensis.</title>
        <authorList>
            <person name="Fraune S."/>
        </authorList>
    </citation>
    <scope>NUCLEOTIDE SEQUENCE</scope>
    <source>
        <strain evidence="7">G21630-S1</strain>
    </source>
</reference>
<proteinExistence type="predicted"/>
<feature type="transmembrane region" description="Helical" evidence="5">
    <location>
        <begin position="75"/>
        <end position="97"/>
    </location>
</feature>
<feature type="transmembrane region" description="Helical" evidence="5">
    <location>
        <begin position="128"/>
        <end position="146"/>
    </location>
</feature>
<evidence type="ECO:0000256" key="1">
    <source>
        <dbReference type="ARBA" id="ARBA00004141"/>
    </source>
</evidence>
<comment type="caution">
    <text evidence="7">The sequence shown here is derived from an EMBL/GenBank/DDBJ whole genome shotgun (WGS) entry which is preliminary data.</text>
</comment>
<organism evidence="7 8">
    <name type="scientific">Kiloniella laminariae</name>
    <dbReference type="NCBI Taxonomy" id="454162"/>
    <lineage>
        <taxon>Bacteria</taxon>
        <taxon>Pseudomonadati</taxon>
        <taxon>Pseudomonadota</taxon>
        <taxon>Alphaproteobacteria</taxon>
        <taxon>Rhodospirillales</taxon>
        <taxon>Kiloniellaceae</taxon>
        <taxon>Kiloniella</taxon>
    </lineage>
</organism>
<dbReference type="InterPro" id="IPR009915">
    <property type="entry name" value="NnrU_dom"/>
</dbReference>
<keyword evidence="3 5" id="KW-1133">Transmembrane helix</keyword>
<feature type="transmembrane region" description="Helical" evidence="5">
    <location>
        <begin position="6"/>
        <end position="24"/>
    </location>
</feature>
<keyword evidence="8" id="KW-1185">Reference proteome</keyword>